<dbReference type="Gene3D" id="3.20.20.190">
    <property type="entry name" value="Phosphatidylinositol (PI) phosphodiesterase"/>
    <property type="match status" value="1"/>
</dbReference>
<evidence type="ECO:0000313" key="2">
    <source>
        <dbReference type="EMBL" id="AXE38884.1"/>
    </source>
</evidence>
<reference evidence="2 3" key="1">
    <citation type="submission" date="2017-12" db="EMBL/GenBank/DDBJ databases">
        <title>The whole genome sequence of the Acidipropionibacterium virtanenii sp. nov. type strain JS278.</title>
        <authorList>
            <person name="Laine P."/>
            <person name="Deptula P."/>
            <person name="Varmanen P."/>
            <person name="Auvinen P."/>
        </authorList>
    </citation>
    <scope>NUCLEOTIDE SEQUENCE [LARGE SCALE GENOMIC DNA]</scope>
    <source>
        <strain evidence="2 3">JS278</strain>
    </source>
</reference>
<dbReference type="SUPFAM" id="SSF51695">
    <property type="entry name" value="PLC-like phosphodiesterases"/>
    <property type="match status" value="1"/>
</dbReference>
<organism evidence="2 3">
    <name type="scientific">Acidipropionibacterium virtanenii</name>
    <dbReference type="NCBI Taxonomy" id="2057246"/>
    <lineage>
        <taxon>Bacteria</taxon>
        <taxon>Bacillati</taxon>
        <taxon>Actinomycetota</taxon>
        <taxon>Actinomycetes</taxon>
        <taxon>Propionibacteriales</taxon>
        <taxon>Propionibacteriaceae</taxon>
        <taxon>Acidipropionibacterium</taxon>
    </lineage>
</organism>
<dbReference type="Pfam" id="PF03009">
    <property type="entry name" value="GDPD"/>
    <property type="match status" value="1"/>
</dbReference>
<dbReference type="KEGG" id="acij:JS278_01721"/>
<evidence type="ECO:0000313" key="3">
    <source>
        <dbReference type="Proteomes" id="UP000251995"/>
    </source>
</evidence>
<dbReference type="EMBL" id="CP025198">
    <property type="protein sequence ID" value="AXE38884.1"/>
    <property type="molecule type" value="Genomic_DNA"/>
</dbReference>
<dbReference type="PROSITE" id="PS51704">
    <property type="entry name" value="GP_PDE"/>
    <property type="match status" value="1"/>
</dbReference>
<name>A0A344UUD6_9ACTN</name>
<sequence length="260" mass="28044">MRPVRADDYPYFSRPFTALAHRGGSLLPDNIGHENTLRAFGNAVAMGYSHIETDVHATADGALVAFHDDRLDRVTESHGLIRDLTLAQVRRASVGGEPIPTLDEVLDAFPGTFVNIDIKEAGAIDPLAAALDRHRATGRVCVASFATSRLTRFRRLTGRAVATAVGPLGVAWSALGRVVARALPPWGVALQMPASIRVAGRRVPLVTPAMVRAVHARGRVVHVWTINDRAEMERLIDLGVDGIVTDAIDVMSDVMVERGL</sequence>
<dbReference type="CDD" id="cd08561">
    <property type="entry name" value="GDPD_cytoplasmic_ScUgpQ2_like"/>
    <property type="match status" value="1"/>
</dbReference>
<dbReference type="PANTHER" id="PTHR43805:SF1">
    <property type="entry name" value="GP-PDE DOMAIN-CONTAINING PROTEIN"/>
    <property type="match status" value="1"/>
</dbReference>
<gene>
    <name evidence="2" type="primary">glpQ_1</name>
    <name evidence="2" type="ORF">JS278_01721</name>
</gene>
<dbReference type="OrthoDB" id="5241788at2"/>
<dbReference type="PANTHER" id="PTHR43805">
    <property type="entry name" value="GLYCEROPHOSPHORYL DIESTER PHOSPHODIESTERASE"/>
    <property type="match status" value="1"/>
</dbReference>
<dbReference type="InterPro" id="IPR030395">
    <property type="entry name" value="GP_PDE_dom"/>
</dbReference>
<dbReference type="Proteomes" id="UP000251995">
    <property type="component" value="Chromosome"/>
</dbReference>
<keyword evidence="2" id="KW-0378">Hydrolase</keyword>
<proteinExistence type="predicted"/>
<feature type="domain" description="GP-PDE" evidence="1">
    <location>
        <begin position="16"/>
        <end position="255"/>
    </location>
</feature>
<dbReference type="GO" id="GO:0006629">
    <property type="term" value="P:lipid metabolic process"/>
    <property type="evidence" value="ECO:0007669"/>
    <property type="project" value="InterPro"/>
</dbReference>
<dbReference type="EC" id="3.1.4.46" evidence="2"/>
<protein>
    <submittedName>
        <fullName evidence="2">Glycerophosphodiester phosphodiesterase</fullName>
        <ecNumber evidence="2">3.1.4.46</ecNumber>
    </submittedName>
</protein>
<dbReference type="InterPro" id="IPR017946">
    <property type="entry name" value="PLC-like_Pdiesterase_TIM-brl"/>
</dbReference>
<evidence type="ECO:0000259" key="1">
    <source>
        <dbReference type="PROSITE" id="PS51704"/>
    </source>
</evidence>
<dbReference type="AlphaFoldDB" id="A0A344UUD6"/>
<accession>A0A344UUD6</accession>
<dbReference type="GO" id="GO:0008889">
    <property type="term" value="F:glycerophosphodiester phosphodiesterase activity"/>
    <property type="evidence" value="ECO:0007669"/>
    <property type="project" value="UniProtKB-EC"/>
</dbReference>
<keyword evidence="3" id="KW-1185">Reference proteome</keyword>